<accession>A0ABD1QW73</accession>
<gene>
    <name evidence="2" type="ORF">Adt_33433</name>
</gene>
<evidence type="ECO:0000313" key="3">
    <source>
        <dbReference type="Proteomes" id="UP001604336"/>
    </source>
</evidence>
<evidence type="ECO:0000256" key="1">
    <source>
        <dbReference type="SAM" id="MobiDB-lite"/>
    </source>
</evidence>
<keyword evidence="3" id="KW-1185">Reference proteome</keyword>
<sequence length="208" mass="24142">MASEITEEEEDDEEKPSYIVDKEAEKQKIRHIIDYQKSLYFSSSSSSSSSSFSASRSSFSSPQKSSSLLGLMKEGSTSLRRLFDMEHTSLGNYFKDYSGSPIIKPILLWGSDSDDAIHDDPWMEIKQIKNSFESSRIDDQSGVVSSKVSFDHDDEIIRKRIPRIRRRKLNRTKSYKRLPRFVLSKLGGFKFRFKFRFRLRVLICGRKI</sequence>
<feature type="region of interest" description="Disordered" evidence="1">
    <location>
        <begin position="1"/>
        <end position="22"/>
    </location>
</feature>
<organism evidence="2 3">
    <name type="scientific">Abeliophyllum distichum</name>
    <dbReference type="NCBI Taxonomy" id="126358"/>
    <lineage>
        <taxon>Eukaryota</taxon>
        <taxon>Viridiplantae</taxon>
        <taxon>Streptophyta</taxon>
        <taxon>Embryophyta</taxon>
        <taxon>Tracheophyta</taxon>
        <taxon>Spermatophyta</taxon>
        <taxon>Magnoliopsida</taxon>
        <taxon>eudicotyledons</taxon>
        <taxon>Gunneridae</taxon>
        <taxon>Pentapetalae</taxon>
        <taxon>asterids</taxon>
        <taxon>lamiids</taxon>
        <taxon>Lamiales</taxon>
        <taxon>Oleaceae</taxon>
        <taxon>Forsythieae</taxon>
        <taxon>Abeliophyllum</taxon>
    </lineage>
</organism>
<name>A0ABD1QW73_9LAMI</name>
<feature type="compositionally biased region" description="Acidic residues" evidence="1">
    <location>
        <begin position="1"/>
        <end position="14"/>
    </location>
</feature>
<feature type="region of interest" description="Disordered" evidence="1">
    <location>
        <begin position="42"/>
        <end position="67"/>
    </location>
</feature>
<dbReference type="AlphaFoldDB" id="A0ABD1QW73"/>
<protein>
    <submittedName>
        <fullName evidence="2">Uncharacterized protein</fullName>
    </submittedName>
</protein>
<reference evidence="3" key="1">
    <citation type="submission" date="2024-07" db="EMBL/GenBank/DDBJ databases">
        <title>Two chromosome-level genome assemblies of Korean endemic species Abeliophyllum distichum and Forsythia ovata (Oleaceae).</title>
        <authorList>
            <person name="Jang H."/>
        </authorList>
    </citation>
    <scope>NUCLEOTIDE SEQUENCE [LARGE SCALE GENOMIC DNA]</scope>
</reference>
<dbReference type="Proteomes" id="UP001604336">
    <property type="component" value="Unassembled WGS sequence"/>
</dbReference>
<proteinExistence type="predicted"/>
<dbReference type="EMBL" id="JBFOLK010000010">
    <property type="protein sequence ID" value="KAL2480467.1"/>
    <property type="molecule type" value="Genomic_DNA"/>
</dbReference>
<evidence type="ECO:0000313" key="2">
    <source>
        <dbReference type="EMBL" id="KAL2480467.1"/>
    </source>
</evidence>
<comment type="caution">
    <text evidence="2">The sequence shown here is derived from an EMBL/GenBank/DDBJ whole genome shotgun (WGS) entry which is preliminary data.</text>
</comment>